<dbReference type="Proteomes" id="UP000262825">
    <property type="component" value="Unassembled WGS sequence"/>
</dbReference>
<dbReference type="FunFam" id="1.10.8.10:FF:000002">
    <property type="entry name" value="UV excision repair protein RAD23 homolog"/>
    <property type="match status" value="1"/>
</dbReference>
<dbReference type="InterPro" id="IPR000626">
    <property type="entry name" value="Ubiquitin-like_dom"/>
</dbReference>
<proteinExistence type="inferred from homology"/>
<feature type="domain" description="Ubiquitin-like" evidence="8">
    <location>
        <begin position="4"/>
        <end position="79"/>
    </location>
</feature>
<keyword evidence="5" id="KW-0963">Cytoplasm</keyword>
<accession>A0A376B3A2</accession>
<dbReference type="NCBIfam" id="TIGR00601">
    <property type="entry name" value="rad23"/>
    <property type="match status" value="1"/>
</dbReference>
<dbReference type="PANTHER" id="PTHR10621:SF0">
    <property type="entry name" value="UV EXCISION REPAIR PROTEIN RAD23"/>
    <property type="match status" value="1"/>
</dbReference>
<evidence type="ECO:0000256" key="2">
    <source>
        <dbReference type="ARBA" id="ARBA00022763"/>
    </source>
</evidence>
<dbReference type="Pfam" id="PF00240">
    <property type="entry name" value="ubiquitin"/>
    <property type="match status" value="1"/>
</dbReference>
<dbReference type="Gene3D" id="1.10.8.10">
    <property type="entry name" value="DNA helicase RuvA subunit, C-terminal domain"/>
    <property type="match status" value="2"/>
</dbReference>
<dbReference type="CDD" id="cd14281">
    <property type="entry name" value="UBA2_Rad23_like"/>
    <property type="match status" value="1"/>
</dbReference>
<keyword evidence="4 5" id="KW-0539">Nucleus</keyword>
<evidence type="ECO:0000313" key="10">
    <source>
        <dbReference type="Proteomes" id="UP000262825"/>
    </source>
</evidence>
<dbReference type="GO" id="GO:0043161">
    <property type="term" value="P:proteasome-mediated ubiquitin-dependent protein catabolic process"/>
    <property type="evidence" value="ECO:0007669"/>
    <property type="project" value="UniProtKB-UniRule"/>
</dbReference>
<reference evidence="10" key="1">
    <citation type="submission" date="2018-06" db="EMBL/GenBank/DDBJ databases">
        <authorList>
            <person name="Guldener U."/>
        </authorList>
    </citation>
    <scope>NUCLEOTIDE SEQUENCE [LARGE SCALE GENOMIC DNA]</scope>
    <source>
        <strain evidence="10">UTAD17</strain>
    </source>
</reference>
<dbReference type="Gene3D" id="3.10.20.90">
    <property type="entry name" value="Phosphatidylinositol 3-kinase Catalytic Subunit, Chain A, domain 1"/>
    <property type="match status" value="1"/>
</dbReference>
<keyword evidence="3 5" id="KW-0234">DNA repair</keyword>
<dbReference type="Pfam" id="PF00627">
    <property type="entry name" value="UBA"/>
    <property type="match status" value="2"/>
</dbReference>
<comment type="similarity">
    <text evidence="5">Belongs to the RAD23 family.</text>
</comment>
<feature type="compositionally biased region" description="Low complexity" evidence="6">
    <location>
        <begin position="112"/>
        <end position="127"/>
    </location>
</feature>
<dbReference type="Pfam" id="PF09280">
    <property type="entry name" value="XPC-binding"/>
    <property type="match status" value="1"/>
</dbReference>
<keyword evidence="10" id="KW-1185">Reference proteome</keyword>
<dbReference type="InterPro" id="IPR036353">
    <property type="entry name" value="XPC-bd_sf"/>
</dbReference>
<evidence type="ECO:0000256" key="5">
    <source>
        <dbReference type="RuleBase" id="RU367049"/>
    </source>
</evidence>
<dbReference type="InterPro" id="IPR009060">
    <property type="entry name" value="UBA-like_sf"/>
</dbReference>
<dbReference type="SMART" id="SM00213">
    <property type="entry name" value="UBQ"/>
    <property type="match status" value="1"/>
</dbReference>
<dbReference type="SUPFAM" id="SSF101238">
    <property type="entry name" value="XPC-binding domain"/>
    <property type="match status" value="1"/>
</dbReference>
<dbReference type="SUPFAM" id="SSF54236">
    <property type="entry name" value="Ubiquitin-like"/>
    <property type="match status" value="1"/>
</dbReference>
<dbReference type="PRINTS" id="PR01839">
    <property type="entry name" value="RAD23PROTEIN"/>
</dbReference>
<dbReference type="GO" id="GO:0005654">
    <property type="term" value="C:nucleoplasm"/>
    <property type="evidence" value="ECO:0007669"/>
    <property type="project" value="TreeGrafter"/>
</dbReference>
<dbReference type="SMART" id="SM00165">
    <property type="entry name" value="UBA"/>
    <property type="match status" value="2"/>
</dbReference>
<feature type="compositionally biased region" description="Polar residues" evidence="6">
    <location>
        <begin position="95"/>
        <end position="107"/>
    </location>
</feature>
<dbReference type="GO" id="GO:0005829">
    <property type="term" value="C:cytosol"/>
    <property type="evidence" value="ECO:0007669"/>
    <property type="project" value="TreeGrafter"/>
</dbReference>
<dbReference type="VEuPathDB" id="FungiDB:SCODWIG_00929"/>
<comment type="subcellular location">
    <subcellularLocation>
        <location evidence="5">Nucleus</location>
    </subcellularLocation>
    <subcellularLocation>
        <location evidence="5">Cytoplasm</location>
    </subcellularLocation>
</comment>
<dbReference type="SUPFAM" id="SSF46934">
    <property type="entry name" value="UBA-like"/>
    <property type="match status" value="2"/>
</dbReference>
<gene>
    <name evidence="9" type="ORF">SCODWIG_00929</name>
</gene>
<dbReference type="PANTHER" id="PTHR10621">
    <property type="entry name" value="UV EXCISION REPAIR PROTEIN RAD23"/>
    <property type="match status" value="1"/>
</dbReference>
<organism evidence="9 10">
    <name type="scientific">Saccharomycodes ludwigii</name>
    <dbReference type="NCBI Taxonomy" id="36035"/>
    <lineage>
        <taxon>Eukaryota</taxon>
        <taxon>Fungi</taxon>
        <taxon>Dikarya</taxon>
        <taxon>Ascomycota</taxon>
        <taxon>Saccharomycotina</taxon>
        <taxon>Saccharomycetes</taxon>
        <taxon>Saccharomycodales</taxon>
        <taxon>Saccharomycodaceae</taxon>
        <taxon>Saccharomycodes</taxon>
    </lineage>
</organism>
<dbReference type="InterPro" id="IPR004806">
    <property type="entry name" value="Rad23"/>
</dbReference>
<dbReference type="GO" id="GO:0003684">
    <property type="term" value="F:damaged DNA binding"/>
    <property type="evidence" value="ECO:0007669"/>
    <property type="project" value="UniProtKB-UniRule"/>
</dbReference>
<evidence type="ECO:0000256" key="4">
    <source>
        <dbReference type="ARBA" id="ARBA00023242"/>
    </source>
</evidence>
<dbReference type="Gene3D" id="1.10.10.540">
    <property type="entry name" value="XPC-binding domain"/>
    <property type="match status" value="1"/>
</dbReference>
<dbReference type="GO" id="GO:0006289">
    <property type="term" value="P:nucleotide-excision repair"/>
    <property type="evidence" value="ECO:0007669"/>
    <property type="project" value="UniProtKB-UniRule"/>
</dbReference>
<dbReference type="InterPro" id="IPR029071">
    <property type="entry name" value="Ubiquitin-like_domsf"/>
</dbReference>
<evidence type="ECO:0000256" key="3">
    <source>
        <dbReference type="ARBA" id="ARBA00023204"/>
    </source>
</evidence>
<feature type="domain" description="UBA" evidence="7">
    <location>
        <begin position="320"/>
        <end position="360"/>
    </location>
</feature>
<dbReference type="InterPro" id="IPR015940">
    <property type="entry name" value="UBA"/>
</dbReference>
<dbReference type="EMBL" id="UFAJ01000101">
    <property type="protein sequence ID" value="SSD59168.1"/>
    <property type="molecule type" value="Genomic_DNA"/>
</dbReference>
<dbReference type="GO" id="GO:0031593">
    <property type="term" value="F:polyubiquitin modification-dependent protein binding"/>
    <property type="evidence" value="ECO:0007669"/>
    <property type="project" value="UniProtKB-UniRule"/>
</dbReference>
<dbReference type="CDD" id="cd01805">
    <property type="entry name" value="Ubl_Rad23"/>
    <property type="match status" value="1"/>
</dbReference>
<sequence>MGSITLNFKDFKKNKTALEVSPQETISQVKEKLSKSHDCDIDQIKLIFSGKVLQDSKTIEGSKLNNNDQVIFMISKKKVSKKVIDPITKEGDGPVQSQENTSSSVQQEETHQQSSLPPLPSQPVQQPAPENLEELIQRVLELGFTREEAETALEASNYNPDAAVEILMMGVPLATLRQQMQNSTSSSAPTANTGAVNTEAANQDDLFAQAAAAVEGSVPHDRAPGGTPGTISLNVQDIMQLRQIVNGDPEALAPFLENMSTRYPELTQQIQSNPELFLGMLLDGLGGNLPDTEEEAAGGEDLDLHSEEAPGNFPGVELSSEDEIAIGRLCELGFERSLVIQVYFACDKNEEIAANVLFSERQ</sequence>
<evidence type="ECO:0000259" key="7">
    <source>
        <dbReference type="PROSITE" id="PS50030"/>
    </source>
</evidence>
<dbReference type="GO" id="GO:0043130">
    <property type="term" value="F:ubiquitin binding"/>
    <property type="evidence" value="ECO:0007669"/>
    <property type="project" value="UniProtKB-UniRule"/>
</dbReference>
<protein>
    <recommendedName>
        <fullName evidence="5">UV excision repair protein RAD23</fullName>
    </recommendedName>
</protein>
<evidence type="ECO:0000313" key="9">
    <source>
        <dbReference type="EMBL" id="SSD59168.1"/>
    </source>
</evidence>
<feature type="domain" description="UBA" evidence="7">
    <location>
        <begin position="130"/>
        <end position="170"/>
    </location>
</feature>
<keyword evidence="1" id="KW-0677">Repeat</keyword>
<keyword evidence="2 5" id="KW-0227">DNA damage</keyword>
<feature type="region of interest" description="Disordered" evidence="6">
    <location>
        <begin position="288"/>
        <end position="314"/>
    </location>
</feature>
<feature type="region of interest" description="Disordered" evidence="6">
    <location>
        <begin position="87"/>
        <end position="127"/>
    </location>
</feature>
<dbReference type="FunFam" id="1.10.8.10:FF:000003">
    <property type="entry name" value="UV excision repair protein RAD23 homolog"/>
    <property type="match status" value="1"/>
</dbReference>
<dbReference type="InterPro" id="IPR015360">
    <property type="entry name" value="XPC-bd"/>
</dbReference>
<dbReference type="GO" id="GO:0070628">
    <property type="term" value="F:proteasome binding"/>
    <property type="evidence" value="ECO:0007669"/>
    <property type="project" value="TreeGrafter"/>
</dbReference>
<dbReference type="PROSITE" id="PS50053">
    <property type="entry name" value="UBIQUITIN_2"/>
    <property type="match status" value="1"/>
</dbReference>
<name>A0A376B3A2_9ASCO</name>
<feature type="compositionally biased region" description="Acidic residues" evidence="6">
    <location>
        <begin position="291"/>
        <end position="301"/>
    </location>
</feature>
<evidence type="ECO:0000256" key="6">
    <source>
        <dbReference type="SAM" id="MobiDB-lite"/>
    </source>
</evidence>
<evidence type="ECO:0000256" key="1">
    <source>
        <dbReference type="ARBA" id="ARBA00022737"/>
    </source>
</evidence>
<dbReference type="PROSITE" id="PS50030">
    <property type="entry name" value="UBA"/>
    <property type="match status" value="2"/>
</dbReference>
<dbReference type="AlphaFoldDB" id="A0A376B3A2"/>
<evidence type="ECO:0000259" key="8">
    <source>
        <dbReference type="PROSITE" id="PS50053"/>
    </source>
</evidence>
<comment type="function">
    <text evidence="5">Multiubiquitin chain receptor involved in modulation of proteasomal degradation. Involved in nucleotide excision repair.</text>
</comment>